<organism evidence="1 2">
    <name type="scientific">Decorospora gaudefroyi</name>
    <dbReference type="NCBI Taxonomy" id="184978"/>
    <lineage>
        <taxon>Eukaryota</taxon>
        <taxon>Fungi</taxon>
        <taxon>Dikarya</taxon>
        <taxon>Ascomycota</taxon>
        <taxon>Pezizomycotina</taxon>
        <taxon>Dothideomycetes</taxon>
        <taxon>Pleosporomycetidae</taxon>
        <taxon>Pleosporales</taxon>
        <taxon>Pleosporineae</taxon>
        <taxon>Pleosporaceae</taxon>
        <taxon>Decorospora</taxon>
    </lineage>
</organism>
<protein>
    <submittedName>
        <fullName evidence="1">Uncharacterized protein</fullName>
    </submittedName>
</protein>
<proteinExistence type="predicted"/>
<keyword evidence="2" id="KW-1185">Reference proteome</keyword>
<dbReference type="EMBL" id="ML975890">
    <property type="protein sequence ID" value="KAF1827988.1"/>
    <property type="molecule type" value="Genomic_DNA"/>
</dbReference>
<reference evidence="1" key="1">
    <citation type="submission" date="2020-01" db="EMBL/GenBank/DDBJ databases">
        <authorList>
            <consortium name="DOE Joint Genome Institute"/>
            <person name="Haridas S."/>
            <person name="Albert R."/>
            <person name="Binder M."/>
            <person name="Bloem J."/>
            <person name="Labutti K."/>
            <person name="Salamov A."/>
            <person name="Andreopoulos B."/>
            <person name="Baker S.E."/>
            <person name="Barry K."/>
            <person name="Bills G."/>
            <person name="Bluhm B.H."/>
            <person name="Cannon C."/>
            <person name="Castanera R."/>
            <person name="Culley D.E."/>
            <person name="Daum C."/>
            <person name="Ezra D."/>
            <person name="Gonzalez J.B."/>
            <person name="Henrissat B."/>
            <person name="Kuo A."/>
            <person name="Liang C."/>
            <person name="Lipzen A."/>
            <person name="Lutzoni F."/>
            <person name="Magnuson J."/>
            <person name="Mondo S."/>
            <person name="Nolan M."/>
            <person name="Ohm R."/>
            <person name="Pangilinan J."/>
            <person name="Park H.-J."/>
            <person name="Ramirez L."/>
            <person name="Alfaro M."/>
            <person name="Sun H."/>
            <person name="Tritt A."/>
            <person name="Yoshinaga Y."/>
            <person name="Zwiers L.-H."/>
            <person name="Turgeon B.G."/>
            <person name="Goodwin S.B."/>
            <person name="Spatafora J.W."/>
            <person name="Crous P.W."/>
            <person name="Grigoriev I.V."/>
        </authorList>
    </citation>
    <scope>NUCLEOTIDE SEQUENCE</scope>
    <source>
        <strain evidence="1">P77</strain>
    </source>
</reference>
<evidence type="ECO:0000313" key="2">
    <source>
        <dbReference type="Proteomes" id="UP000800040"/>
    </source>
</evidence>
<gene>
    <name evidence="1" type="ORF">BDW02DRAFT_352097</name>
</gene>
<dbReference type="AlphaFoldDB" id="A0A6A5JUW7"/>
<evidence type="ECO:0000313" key="1">
    <source>
        <dbReference type="EMBL" id="KAF1827988.1"/>
    </source>
</evidence>
<dbReference type="Proteomes" id="UP000800040">
    <property type="component" value="Unassembled WGS sequence"/>
</dbReference>
<sequence length="152" mass="16692">MYFGQFALEYAMGKGLDSIFGDEEAPPPLSAADLNAFGDQLIEDIENIVVDAISQFAEDRDTISVDAHIKTLVAWRPTAEAGHLDGLQGDERTLERKNGEFDQIMGFLKTPSYTAFATPYFLAAAGAKLHLVSRLYLHIISSGRCQPPFLPL</sequence>
<accession>A0A6A5JUW7</accession>
<name>A0A6A5JUW7_9PLEO</name>